<dbReference type="AlphaFoldDB" id="A0A811LR90"/>
<dbReference type="PROSITE" id="PS50157">
    <property type="entry name" value="ZINC_FINGER_C2H2_2"/>
    <property type="match status" value="6"/>
</dbReference>
<feature type="domain" description="C2H2-type" evidence="12">
    <location>
        <begin position="325"/>
        <end position="352"/>
    </location>
</feature>
<reference evidence="13" key="1">
    <citation type="submission" date="2020-09" db="EMBL/GenBank/DDBJ databases">
        <authorList>
            <person name="Kikuchi T."/>
        </authorList>
    </citation>
    <scope>NUCLEOTIDE SEQUENCE</scope>
    <source>
        <strain evidence="13">SH1</strain>
    </source>
</reference>
<dbReference type="PANTHER" id="PTHR14003:SF19">
    <property type="entry name" value="YY2 TRANSCRIPTION FACTOR"/>
    <property type="match status" value="1"/>
</dbReference>
<feature type="domain" description="C2H2-type" evidence="12">
    <location>
        <begin position="296"/>
        <end position="324"/>
    </location>
</feature>
<protein>
    <recommendedName>
        <fullName evidence="12">C2H2-type domain-containing protein</fullName>
    </recommendedName>
</protein>
<dbReference type="Pfam" id="PF00096">
    <property type="entry name" value="zf-C2H2"/>
    <property type="match status" value="1"/>
</dbReference>
<keyword evidence="9" id="KW-0539">Nucleus</keyword>
<proteinExistence type="predicted"/>
<comment type="caution">
    <text evidence="13">The sequence shown here is derived from an EMBL/GenBank/DDBJ whole genome shotgun (WGS) entry which is preliminary data.</text>
</comment>
<dbReference type="EMBL" id="CAJFCW020000006">
    <property type="protein sequence ID" value="CAG9127821.1"/>
    <property type="molecule type" value="Genomic_DNA"/>
</dbReference>
<dbReference type="FunFam" id="3.30.160.60:FF:000480">
    <property type="entry name" value="PR domain zinc finger protein 14"/>
    <property type="match status" value="1"/>
</dbReference>
<feature type="domain" description="C2H2-type" evidence="12">
    <location>
        <begin position="353"/>
        <end position="380"/>
    </location>
</feature>
<dbReference type="Proteomes" id="UP000614601">
    <property type="component" value="Unassembled WGS sequence"/>
</dbReference>
<dbReference type="InterPro" id="IPR036236">
    <property type="entry name" value="Znf_C2H2_sf"/>
</dbReference>
<organism evidence="13 14">
    <name type="scientific">Bursaphelenchus okinawaensis</name>
    <dbReference type="NCBI Taxonomy" id="465554"/>
    <lineage>
        <taxon>Eukaryota</taxon>
        <taxon>Metazoa</taxon>
        <taxon>Ecdysozoa</taxon>
        <taxon>Nematoda</taxon>
        <taxon>Chromadorea</taxon>
        <taxon>Rhabditida</taxon>
        <taxon>Tylenchina</taxon>
        <taxon>Tylenchomorpha</taxon>
        <taxon>Aphelenchoidea</taxon>
        <taxon>Aphelenchoididae</taxon>
        <taxon>Bursaphelenchus</taxon>
    </lineage>
</organism>
<dbReference type="GO" id="GO:0000981">
    <property type="term" value="F:DNA-binding transcription factor activity, RNA polymerase II-specific"/>
    <property type="evidence" value="ECO:0007669"/>
    <property type="project" value="TreeGrafter"/>
</dbReference>
<evidence type="ECO:0000256" key="8">
    <source>
        <dbReference type="ARBA" id="ARBA00023163"/>
    </source>
</evidence>
<evidence type="ECO:0000313" key="13">
    <source>
        <dbReference type="EMBL" id="CAD5230571.1"/>
    </source>
</evidence>
<dbReference type="GO" id="GO:0005667">
    <property type="term" value="C:transcription regulator complex"/>
    <property type="evidence" value="ECO:0007669"/>
    <property type="project" value="TreeGrafter"/>
</dbReference>
<dbReference type="GO" id="GO:0031519">
    <property type="term" value="C:PcG protein complex"/>
    <property type="evidence" value="ECO:0007669"/>
    <property type="project" value="TreeGrafter"/>
</dbReference>
<dbReference type="Pfam" id="PF13894">
    <property type="entry name" value="zf-C2H2_4"/>
    <property type="match status" value="1"/>
</dbReference>
<dbReference type="SMART" id="SM00355">
    <property type="entry name" value="ZnF_C2H2"/>
    <property type="match status" value="6"/>
</dbReference>
<keyword evidence="3" id="KW-0677">Repeat</keyword>
<dbReference type="Gene3D" id="3.30.160.60">
    <property type="entry name" value="Classic Zinc Finger"/>
    <property type="match status" value="4"/>
</dbReference>
<dbReference type="InterPro" id="IPR013087">
    <property type="entry name" value="Znf_C2H2_type"/>
</dbReference>
<dbReference type="FunFam" id="3.30.160.60:FF:000905">
    <property type="entry name" value="PR domain containing 14"/>
    <property type="match status" value="1"/>
</dbReference>
<dbReference type="EMBL" id="CAJFDH010000006">
    <property type="protein sequence ID" value="CAD5230571.1"/>
    <property type="molecule type" value="Genomic_DNA"/>
</dbReference>
<evidence type="ECO:0000259" key="12">
    <source>
        <dbReference type="PROSITE" id="PS50157"/>
    </source>
</evidence>
<evidence type="ECO:0000256" key="7">
    <source>
        <dbReference type="ARBA" id="ARBA00023125"/>
    </source>
</evidence>
<dbReference type="GO" id="GO:0000978">
    <property type="term" value="F:RNA polymerase II cis-regulatory region sequence-specific DNA binding"/>
    <property type="evidence" value="ECO:0007669"/>
    <property type="project" value="TreeGrafter"/>
</dbReference>
<accession>A0A811LR90</accession>
<comment type="subcellular location">
    <subcellularLocation>
        <location evidence="1">Nucleus</location>
    </subcellularLocation>
</comment>
<evidence type="ECO:0000256" key="6">
    <source>
        <dbReference type="ARBA" id="ARBA00023015"/>
    </source>
</evidence>
<keyword evidence="2" id="KW-0479">Metal-binding</keyword>
<dbReference type="SUPFAM" id="SSF57667">
    <property type="entry name" value="beta-beta-alpha zinc fingers"/>
    <property type="match status" value="4"/>
</dbReference>
<evidence type="ECO:0000256" key="4">
    <source>
        <dbReference type="ARBA" id="ARBA00022771"/>
    </source>
</evidence>
<keyword evidence="4 10" id="KW-0863">Zinc-finger</keyword>
<dbReference type="PANTHER" id="PTHR14003">
    <property type="entry name" value="TRANSCRIPTIONAL REPRESSOR PROTEIN YY"/>
    <property type="match status" value="1"/>
</dbReference>
<evidence type="ECO:0000256" key="2">
    <source>
        <dbReference type="ARBA" id="ARBA00022723"/>
    </source>
</evidence>
<feature type="region of interest" description="Disordered" evidence="11">
    <location>
        <begin position="1"/>
        <end position="30"/>
    </location>
</feature>
<name>A0A811LR90_9BILA</name>
<dbReference type="Proteomes" id="UP000783686">
    <property type="component" value="Unassembled WGS sequence"/>
</dbReference>
<evidence type="ECO:0000256" key="10">
    <source>
        <dbReference type="PROSITE-ProRule" id="PRU00042"/>
    </source>
</evidence>
<keyword evidence="14" id="KW-1185">Reference proteome</keyword>
<evidence type="ECO:0000256" key="5">
    <source>
        <dbReference type="ARBA" id="ARBA00022833"/>
    </source>
</evidence>
<dbReference type="GO" id="GO:0000785">
    <property type="term" value="C:chromatin"/>
    <property type="evidence" value="ECO:0007669"/>
    <property type="project" value="TreeGrafter"/>
</dbReference>
<dbReference type="FunFam" id="3.30.160.60:FF:000450">
    <property type="entry name" value="PR domain zinc finger protein 14"/>
    <property type="match status" value="1"/>
</dbReference>
<keyword evidence="8" id="KW-0804">Transcription</keyword>
<feature type="domain" description="C2H2-type" evidence="12">
    <location>
        <begin position="264"/>
        <end position="295"/>
    </location>
</feature>
<evidence type="ECO:0000313" key="14">
    <source>
        <dbReference type="Proteomes" id="UP000614601"/>
    </source>
</evidence>
<feature type="domain" description="C2H2-type" evidence="12">
    <location>
        <begin position="381"/>
        <end position="405"/>
    </location>
</feature>
<gene>
    <name evidence="13" type="ORF">BOKJ2_LOCUS14202</name>
</gene>
<dbReference type="OrthoDB" id="3565419at2759"/>
<dbReference type="GO" id="GO:0008270">
    <property type="term" value="F:zinc ion binding"/>
    <property type="evidence" value="ECO:0007669"/>
    <property type="project" value="UniProtKB-KW"/>
</dbReference>
<sequence>MFPQDNKPMFNLNNPSTSFTSTSSSLSTSSSTVPSNFNPFQLIMQLKQAENLRNAQNNIFNRSNSIFPVTQPNIDQFKMLQQFNMMKVMMMMNQNQHNNSFERLELRIGARLLKLRRTEDCDALTNARLINDEKTLIYSVLQSGVSYHVVTFNGGETLHCGEILDINTNIINLLERSFDPNLRLANGQCVVIRIIEPGDELTLESQLDTDTSSETTATPVKEFKDFKDVNEFLRSPLMPKGSRRQVMSLEDTISPPELPSEKGYQCERCGKMFSYAYYRDKHLKYTRCVDNGDRKFPCDLCNRSFEKRDRLRIHVLHVHENHRPHVCNICGKAFSQSSSLNKHLRVHSGERPYKCPYCTKSFTASSILRTHIRQHSGEKPFKCTFCGKSFASHAAHDSHVRRTHTILDSMHSCARCDKRFENAYHLEFHMETVHREPKIEVGI</sequence>
<keyword evidence="7" id="KW-0238">DNA-binding</keyword>
<keyword evidence="6" id="KW-0805">Transcription regulation</keyword>
<evidence type="ECO:0000256" key="3">
    <source>
        <dbReference type="ARBA" id="ARBA00022737"/>
    </source>
</evidence>
<keyword evidence="5" id="KW-0862">Zinc</keyword>
<dbReference type="PROSITE" id="PS00028">
    <property type="entry name" value="ZINC_FINGER_C2H2_1"/>
    <property type="match status" value="5"/>
</dbReference>
<evidence type="ECO:0000256" key="11">
    <source>
        <dbReference type="SAM" id="MobiDB-lite"/>
    </source>
</evidence>
<evidence type="ECO:0000256" key="1">
    <source>
        <dbReference type="ARBA" id="ARBA00004123"/>
    </source>
</evidence>
<evidence type="ECO:0000256" key="9">
    <source>
        <dbReference type="ARBA" id="ARBA00023242"/>
    </source>
</evidence>
<feature type="domain" description="C2H2-type" evidence="12">
    <location>
        <begin position="411"/>
        <end position="439"/>
    </location>
</feature>
<feature type="compositionally biased region" description="Low complexity" evidence="11">
    <location>
        <begin position="10"/>
        <end position="30"/>
    </location>
</feature>
<dbReference type="Pfam" id="PF13913">
    <property type="entry name" value="zf-C2HC_2"/>
    <property type="match status" value="1"/>
</dbReference>